<keyword evidence="2" id="KW-1185">Reference proteome</keyword>
<dbReference type="EMBL" id="KN818299">
    <property type="protein sequence ID" value="KIL60394.1"/>
    <property type="molecule type" value="Genomic_DNA"/>
</dbReference>
<evidence type="ECO:0000313" key="1">
    <source>
        <dbReference type="EMBL" id="KIL60394.1"/>
    </source>
</evidence>
<name>A0A0C2T1R1_AMAMK</name>
<dbReference type="AlphaFoldDB" id="A0A0C2T1R1"/>
<organism evidence="1 2">
    <name type="scientific">Amanita muscaria (strain Koide BX008)</name>
    <dbReference type="NCBI Taxonomy" id="946122"/>
    <lineage>
        <taxon>Eukaryota</taxon>
        <taxon>Fungi</taxon>
        <taxon>Dikarya</taxon>
        <taxon>Basidiomycota</taxon>
        <taxon>Agaricomycotina</taxon>
        <taxon>Agaricomycetes</taxon>
        <taxon>Agaricomycetidae</taxon>
        <taxon>Agaricales</taxon>
        <taxon>Pluteineae</taxon>
        <taxon>Amanitaceae</taxon>
        <taxon>Amanita</taxon>
    </lineage>
</organism>
<dbReference type="Proteomes" id="UP000054549">
    <property type="component" value="Unassembled WGS sequence"/>
</dbReference>
<proteinExistence type="predicted"/>
<dbReference type="InParanoid" id="A0A0C2T1R1"/>
<protein>
    <submittedName>
        <fullName evidence="1">Uncharacterized protein</fullName>
    </submittedName>
</protein>
<gene>
    <name evidence="1" type="ORF">M378DRAFT_168125</name>
</gene>
<accession>A0A0C2T1R1</accession>
<sequence length="220" mass="24467">MNETVIAWISEPVTGAKQNIPEADLNSCLSALLSCLQKTNSIMVVDGAIIHHMFSLLAFDHAETAATKVRSISDAQKLIDLIDLLMNNEAFLSHCGPEAARKAARLASNIFARVPILPLSAFQNRPARHYGYLGGTLEFICQNVLISKILDHNYIFPVLKIYDSLDRVQGGFGNVNEQSERIDDWLKRSSPSFSTRIRVVSSNDRMKNLACSRISCRCSR</sequence>
<evidence type="ECO:0000313" key="2">
    <source>
        <dbReference type="Proteomes" id="UP000054549"/>
    </source>
</evidence>
<dbReference type="HOGENOM" id="CLU_101837_0_0_1"/>
<reference evidence="1 2" key="1">
    <citation type="submission" date="2014-04" db="EMBL/GenBank/DDBJ databases">
        <title>Evolutionary Origins and Diversification of the Mycorrhizal Mutualists.</title>
        <authorList>
            <consortium name="DOE Joint Genome Institute"/>
            <consortium name="Mycorrhizal Genomics Consortium"/>
            <person name="Kohler A."/>
            <person name="Kuo A."/>
            <person name="Nagy L.G."/>
            <person name="Floudas D."/>
            <person name="Copeland A."/>
            <person name="Barry K.W."/>
            <person name="Cichocki N."/>
            <person name="Veneault-Fourrey C."/>
            <person name="LaButti K."/>
            <person name="Lindquist E.A."/>
            <person name="Lipzen A."/>
            <person name="Lundell T."/>
            <person name="Morin E."/>
            <person name="Murat C."/>
            <person name="Riley R."/>
            <person name="Ohm R."/>
            <person name="Sun H."/>
            <person name="Tunlid A."/>
            <person name="Henrissat B."/>
            <person name="Grigoriev I.V."/>
            <person name="Hibbett D.S."/>
            <person name="Martin F."/>
        </authorList>
    </citation>
    <scope>NUCLEOTIDE SEQUENCE [LARGE SCALE GENOMIC DNA]</scope>
    <source>
        <strain evidence="1 2">Koide BX008</strain>
    </source>
</reference>